<dbReference type="GO" id="GO:0006352">
    <property type="term" value="P:DNA-templated transcription initiation"/>
    <property type="evidence" value="ECO:0007669"/>
    <property type="project" value="InterPro"/>
</dbReference>
<dbReference type="GO" id="GO:0003700">
    <property type="term" value="F:DNA-binding transcription factor activity"/>
    <property type="evidence" value="ECO:0007669"/>
    <property type="project" value="InterPro"/>
</dbReference>
<protein>
    <submittedName>
        <fullName evidence="2">Putative sigma-70 region domain containing protein</fullName>
    </submittedName>
</protein>
<dbReference type="InterPro" id="IPR013324">
    <property type="entry name" value="RNA_pol_sigma_r3/r4-like"/>
</dbReference>
<dbReference type="CDD" id="cd06171">
    <property type="entry name" value="Sigma70_r4"/>
    <property type="match status" value="1"/>
</dbReference>
<feature type="domain" description="RNA polymerase sigma-70 region 4" evidence="1">
    <location>
        <begin position="147"/>
        <end position="198"/>
    </location>
</feature>
<dbReference type="InterPro" id="IPR036388">
    <property type="entry name" value="WH-like_DNA-bd_sf"/>
</dbReference>
<organism evidence="2">
    <name type="scientific">viral metagenome</name>
    <dbReference type="NCBI Taxonomy" id="1070528"/>
    <lineage>
        <taxon>unclassified sequences</taxon>
        <taxon>metagenomes</taxon>
        <taxon>organismal metagenomes</taxon>
    </lineage>
</organism>
<evidence type="ECO:0000259" key="1">
    <source>
        <dbReference type="Pfam" id="PF04545"/>
    </source>
</evidence>
<dbReference type="PANTHER" id="PTHR30603:SF60">
    <property type="entry name" value="RNA POLYMERASE SIGMA FACTOR RPOD"/>
    <property type="match status" value="1"/>
</dbReference>
<dbReference type="EMBL" id="MT144112">
    <property type="protein sequence ID" value="QJA48993.1"/>
    <property type="molecule type" value="Genomic_DNA"/>
</dbReference>
<dbReference type="SUPFAM" id="SSF88659">
    <property type="entry name" value="Sigma3 and sigma4 domains of RNA polymerase sigma factors"/>
    <property type="match status" value="1"/>
</dbReference>
<dbReference type="Pfam" id="PF04545">
    <property type="entry name" value="Sigma70_r4"/>
    <property type="match status" value="1"/>
</dbReference>
<sequence>MTAAGNDKSGAVEIRITAKAQNAILARLADECGSIKAAAWELGVTSTTFSNWMNFKTVLRPGGSGRGGMSCKRFKRAAIALEKKTGRNVRDIFPLSREEMAVINRPRIVEKTIKRVQLTSAVERKYLSYSPDVEEVAAINDSFPEHLLERLTSREREIIKLRFGLGDGHAYAVLEIAPMFKVTKERIWQIEANALRKLTRWMEEEGTADSIDLIPGGDCQWCRRKFSNVFAAILHAKTCEQKPWGVK</sequence>
<dbReference type="Gene3D" id="1.10.10.10">
    <property type="entry name" value="Winged helix-like DNA-binding domain superfamily/Winged helix DNA-binding domain"/>
    <property type="match status" value="1"/>
</dbReference>
<proteinExistence type="predicted"/>
<dbReference type="InterPro" id="IPR000943">
    <property type="entry name" value="RNA_pol_sigma70"/>
</dbReference>
<dbReference type="PRINTS" id="PR00046">
    <property type="entry name" value="SIGMA70FCT"/>
</dbReference>
<dbReference type="InterPro" id="IPR050239">
    <property type="entry name" value="Sigma-70_RNA_pol_init_factors"/>
</dbReference>
<gene>
    <name evidence="2" type="ORF">TM448A01213_0026</name>
</gene>
<reference evidence="2" key="1">
    <citation type="submission" date="2020-03" db="EMBL/GenBank/DDBJ databases">
        <title>The deep terrestrial virosphere.</title>
        <authorList>
            <person name="Holmfeldt K."/>
            <person name="Nilsson E."/>
            <person name="Simone D."/>
            <person name="Lopez-Fernandez M."/>
            <person name="Wu X."/>
            <person name="de Brujin I."/>
            <person name="Lundin D."/>
            <person name="Andersson A."/>
            <person name="Bertilsson S."/>
            <person name="Dopson M."/>
        </authorList>
    </citation>
    <scope>NUCLEOTIDE SEQUENCE</scope>
    <source>
        <strain evidence="2">TM448A01213</strain>
    </source>
</reference>
<dbReference type="InterPro" id="IPR007630">
    <property type="entry name" value="RNA_pol_sigma70_r4"/>
</dbReference>
<dbReference type="AlphaFoldDB" id="A0A6H1ZM39"/>
<accession>A0A6H1ZM39</accession>
<dbReference type="PANTHER" id="PTHR30603">
    <property type="entry name" value="RNA POLYMERASE SIGMA FACTOR RPO"/>
    <property type="match status" value="1"/>
</dbReference>
<evidence type="ECO:0000313" key="2">
    <source>
        <dbReference type="EMBL" id="QJA48993.1"/>
    </source>
</evidence>
<name>A0A6H1ZM39_9ZZZZ</name>